<accession>A0A1C3NUY6</accession>
<keyword evidence="2" id="KW-1185">Reference proteome</keyword>
<reference evidence="2" key="1">
    <citation type="submission" date="2016-02" db="EMBL/GenBank/DDBJ databases">
        <authorList>
            <person name="Wibberg D."/>
        </authorList>
    </citation>
    <scope>NUCLEOTIDE SEQUENCE [LARGE SCALE GENOMIC DNA]</scope>
</reference>
<organism evidence="1 2">
    <name type="scientific">Candidatus Protofrankia californiensis</name>
    <dbReference type="NCBI Taxonomy" id="1839754"/>
    <lineage>
        <taxon>Bacteria</taxon>
        <taxon>Bacillati</taxon>
        <taxon>Actinomycetota</taxon>
        <taxon>Actinomycetes</taxon>
        <taxon>Frankiales</taxon>
        <taxon>Frankiaceae</taxon>
        <taxon>Protofrankia</taxon>
    </lineage>
</organism>
<evidence type="ECO:0000313" key="1">
    <source>
        <dbReference type="EMBL" id="SBW19282.1"/>
    </source>
</evidence>
<sequence>MDPFSLVHHVPEKVVPLSDLKWSDTFSCFWSDCDYSKYRM</sequence>
<dbReference type="AlphaFoldDB" id="A0A1C3NUY6"/>
<protein>
    <submittedName>
        <fullName evidence="1">Uncharacterized protein</fullName>
    </submittedName>
</protein>
<proteinExistence type="predicted"/>
<evidence type="ECO:0000313" key="2">
    <source>
        <dbReference type="Proteomes" id="UP000199013"/>
    </source>
</evidence>
<dbReference type="Proteomes" id="UP000199013">
    <property type="component" value="Unassembled WGS sequence"/>
</dbReference>
<gene>
    <name evidence="1" type="ORF">FDG2_1170</name>
</gene>
<dbReference type="EMBL" id="FLUV01000493">
    <property type="protein sequence ID" value="SBW19282.1"/>
    <property type="molecule type" value="Genomic_DNA"/>
</dbReference>
<name>A0A1C3NUY6_9ACTN</name>